<dbReference type="SUPFAM" id="SSF56935">
    <property type="entry name" value="Porins"/>
    <property type="match status" value="1"/>
</dbReference>
<keyword evidence="2" id="KW-0472">Membrane</keyword>
<gene>
    <name evidence="6" type="ORF">K8089_00480</name>
</gene>
<keyword evidence="6" id="KW-0675">Receptor</keyword>
<feature type="domain" description="Outer membrane protein beta-barrel" evidence="5">
    <location>
        <begin position="375"/>
        <end position="780"/>
    </location>
</feature>
<feature type="chain" id="PRO_5040977738" evidence="4">
    <location>
        <begin position="19"/>
        <end position="804"/>
    </location>
</feature>
<evidence type="ECO:0000256" key="2">
    <source>
        <dbReference type="ARBA" id="ARBA00023136"/>
    </source>
</evidence>
<evidence type="ECO:0000313" key="7">
    <source>
        <dbReference type="Proteomes" id="UP001139461"/>
    </source>
</evidence>
<evidence type="ECO:0000256" key="1">
    <source>
        <dbReference type="ARBA" id="ARBA00004442"/>
    </source>
</evidence>
<dbReference type="EMBL" id="JAIRBA010000001">
    <property type="protein sequence ID" value="MCG2417477.1"/>
    <property type="molecule type" value="Genomic_DNA"/>
</dbReference>
<protein>
    <submittedName>
        <fullName evidence="6">TonB-dependent receptor family protein</fullName>
    </submittedName>
</protein>
<sequence>MRKFLILLCCLQQCVLLAQDFSVSGKVSDVENLPLSFVNVLVYEADSENPIKGTTTNEDGSFTLKSLPEGNYKLNFSYIGFEDYQQAIELSSNKNLGTIVLKVNEQMLDETVITAKLPTIKKSVGKLVFNVENTSLSVGSTMDLLKKTPGVVVIGENIQVKFTSPTIYINGKRVYLSDSEINSLLENTDATNIKSIEVITNPSAKYDADAGTVLNIITSKAISIGYKGSVNTTYTQGIYPKYNFGTSHFYKNKWLNLYASYTYNTKKEYKEDENYMRYFEPDEISTKSIWETYFNRTSKYNNHNGNVALDFTLDQKNSIGLTSNISVDPESNYHNNGLASIYNSSKQLDSTNTTLSEVNYKKSNMSFALDYQRILDENGATLTVAANYIYYNRDQDQSVNTDYFLPNDEFLRNNSFLTNSTQKSNIFTGQGDISTSYWGGKLELGAKLSKIDTESKIDFFDTENNTNTFNNALSDDFNYHEKIYAEYINFEREWEKWSFTAGLRAEYTEIDAISRRLGEASNQDFFDVFPSVSVNYIINDNNTIGVSYNRSIQRARYESLNPFKYFITENNYIGGNPNLVPSITDKITLSYSLKNRWLFDLYYENVENELSNLSFQNNENSILRSVYANLIEAYQYSFDVVYYNSLTPWWYFQIATSSFYLSNKFEALESSQEAYTNATYGQYLQSYNNFTLSKDRTFTADLTALYISNFVFGNRYFKNQSYVNISFRKTFWNQRASLTVGVDDVFDTLNDVVSVAKYYNQDNRFFIFQESRLFRVGLKYNFGNARLRDTKKEIQTDEGDRLGG</sequence>
<dbReference type="Gene3D" id="2.40.170.20">
    <property type="entry name" value="TonB-dependent receptor, beta-barrel domain"/>
    <property type="match status" value="1"/>
</dbReference>
<keyword evidence="4" id="KW-0732">Signal</keyword>
<comment type="caution">
    <text evidence="6">The sequence shown here is derived from an EMBL/GenBank/DDBJ whole genome shotgun (WGS) entry which is preliminary data.</text>
</comment>
<keyword evidence="3" id="KW-0998">Cell outer membrane</keyword>
<name>A0A9X1QU87_9FLAO</name>
<dbReference type="Pfam" id="PF14905">
    <property type="entry name" value="OMP_b-brl_3"/>
    <property type="match status" value="1"/>
</dbReference>
<evidence type="ECO:0000256" key="4">
    <source>
        <dbReference type="SAM" id="SignalP"/>
    </source>
</evidence>
<dbReference type="GO" id="GO:0009279">
    <property type="term" value="C:cell outer membrane"/>
    <property type="evidence" value="ECO:0007669"/>
    <property type="project" value="UniProtKB-SubCell"/>
</dbReference>
<keyword evidence="7" id="KW-1185">Reference proteome</keyword>
<dbReference type="SUPFAM" id="SSF49464">
    <property type="entry name" value="Carboxypeptidase regulatory domain-like"/>
    <property type="match status" value="1"/>
</dbReference>
<dbReference type="InterPro" id="IPR041700">
    <property type="entry name" value="OMP_b-brl_3"/>
</dbReference>
<dbReference type="Pfam" id="PF13715">
    <property type="entry name" value="CarbopepD_reg_2"/>
    <property type="match status" value="1"/>
</dbReference>
<dbReference type="Proteomes" id="UP001139461">
    <property type="component" value="Unassembled WGS sequence"/>
</dbReference>
<reference evidence="6" key="1">
    <citation type="submission" date="2021-09" db="EMBL/GenBank/DDBJ databases">
        <title>Genome of Aequorivita sp. strain F47161.</title>
        <authorList>
            <person name="Wang Y."/>
        </authorList>
    </citation>
    <scope>NUCLEOTIDE SEQUENCE</scope>
    <source>
        <strain evidence="6">F47161</strain>
    </source>
</reference>
<dbReference type="InterPro" id="IPR008969">
    <property type="entry name" value="CarboxyPept-like_regulatory"/>
</dbReference>
<dbReference type="Gene3D" id="2.60.40.1120">
    <property type="entry name" value="Carboxypeptidase-like, regulatory domain"/>
    <property type="match status" value="1"/>
</dbReference>
<comment type="subcellular location">
    <subcellularLocation>
        <location evidence="1">Cell outer membrane</location>
    </subcellularLocation>
</comment>
<feature type="signal peptide" evidence="4">
    <location>
        <begin position="1"/>
        <end position="18"/>
    </location>
</feature>
<dbReference type="RefSeq" id="WP_237601297.1">
    <property type="nucleotide sequence ID" value="NZ_JAIRBA010000001.1"/>
</dbReference>
<dbReference type="InterPro" id="IPR036942">
    <property type="entry name" value="Beta-barrel_TonB_sf"/>
</dbReference>
<evidence type="ECO:0000259" key="5">
    <source>
        <dbReference type="Pfam" id="PF14905"/>
    </source>
</evidence>
<accession>A0A9X1QU87</accession>
<proteinExistence type="predicted"/>
<evidence type="ECO:0000313" key="6">
    <source>
        <dbReference type="EMBL" id="MCG2417477.1"/>
    </source>
</evidence>
<evidence type="ECO:0000256" key="3">
    <source>
        <dbReference type="ARBA" id="ARBA00023237"/>
    </source>
</evidence>
<dbReference type="AlphaFoldDB" id="A0A9X1QU87"/>
<organism evidence="6 7">
    <name type="scientific">Aequorivita vitellina</name>
    <dbReference type="NCBI Taxonomy" id="2874475"/>
    <lineage>
        <taxon>Bacteria</taxon>
        <taxon>Pseudomonadati</taxon>
        <taxon>Bacteroidota</taxon>
        <taxon>Flavobacteriia</taxon>
        <taxon>Flavobacteriales</taxon>
        <taxon>Flavobacteriaceae</taxon>
        <taxon>Aequorivita</taxon>
    </lineage>
</organism>